<dbReference type="EMBL" id="CATOUU010001079">
    <property type="protein sequence ID" value="CAI9970650.1"/>
    <property type="molecule type" value="Genomic_DNA"/>
</dbReference>
<organism evidence="1">
    <name type="scientific">Hexamita inflata</name>
    <dbReference type="NCBI Taxonomy" id="28002"/>
    <lineage>
        <taxon>Eukaryota</taxon>
        <taxon>Metamonada</taxon>
        <taxon>Diplomonadida</taxon>
        <taxon>Hexamitidae</taxon>
        <taxon>Hexamitinae</taxon>
        <taxon>Hexamita</taxon>
    </lineage>
</organism>
<evidence type="ECO:0000313" key="1">
    <source>
        <dbReference type="EMBL" id="CAI9970650.1"/>
    </source>
</evidence>
<evidence type="ECO:0000313" key="3">
    <source>
        <dbReference type="Proteomes" id="UP001642409"/>
    </source>
</evidence>
<proteinExistence type="predicted"/>
<dbReference type="AlphaFoldDB" id="A0AA86R4Z1"/>
<keyword evidence="3" id="KW-1185">Reference proteome</keyword>
<protein>
    <submittedName>
        <fullName evidence="2">Hypothetical_protein</fullName>
    </submittedName>
</protein>
<name>A0AA86R4Z1_9EUKA</name>
<sequence>MKYILMSMTEWLSVQYFNKSIEAGNKSYSCKNCNAVYKEKSKFNFTFHLKGKHPDINFQQEFNKYLKTRELSCNGVKYELPKIYIKHSKSNNSKKQLKKPMTITQWMTEEYFNTVDNDGKKNYRCKSCTAVYMNKSKFNFTYHMNTVHPKIMYQLRYNEYLSSRVNESISSQEDVQEQNIFNPEVFKLIHSRLENQQKTGIKQSYSDQETNFWLQVHGGCQKYVYELMIKEFGAPSLSQIKNSRQQQRREELAELVDRKYINLFEMNTAYITKNSSANINEEIQLNQLTLIKYHGQFINQLASYSFDW</sequence>
<comment type="caution">
    <text evidence="1">The sequence shown here is derived from an EMBL/GenBank/DDBJ whole genome shotgun (WGS) entry which is preliminary data.</text>
</comment>
<evidence type="ECO:0000313" key="2">
    <source>
        <dbReference type="EMBL" id="CAL6082154.1"/>
    </source>
</evidence>
<reference evidence="2 3" key="2">
    <citation type="submission" date="2024-07" db="EMBL/GenBank/DDBJ databases">
        <authorList>
            <person name="Akdeniz Z."/>
        </authorList>
    </citation>
    <scope>NUCLEOTIDE SEQUENCE [LARGE SCALE GENOMIC DNA]</scope>
</reference>
<dbReference type="EMBL" id="CAXDID020000361">
    <property type="protein sequence ID" value="CAL6082154.1"/>
    <property type="molecule type" value="Genomic_DNA"/>
</dbReference>
<dbReference type="Proteomes" id="UP001642409">
    <property type="component" value="Unassembled WGS sequence"/>
</dbReference>
<reference evidence="1" key="1">
    <citation type="submission" date="2023-06" db="EMBL/GenBank/DDBJ databases">
        <authorList>
            <person name="Kurt Z."/>
        </authorList>
    </citation>
    <scope>NUCLEOTIDE SEQUENCE</scope>
</reference>
<gene>
    <name evidence="1" type="ORF">HINF_LOCUS58295</name>
    <name evidence="2" type="ORF">HINF_LOCUS60946</name>
</gene>
<accession>A0AA86R4Z1</accession>